<evidence type="ECO:0000256" key="8">
    <source>
        <dbReference type="ARBA" id="ARBA00023303"/>
    </source>
</evidence>
<evidence type="ECO:0000313" key="13">
    <source>
        <dbReference type="Proteomes" id="UP000587527"/>
    </source>
</evidence>
<feature type="domain" description="RCK N-terminal" evidence="11">
    <location>
        <begin position="124"/>
        <end position="220"/>
    </location>
</feature>
<keyword evidence="8 12" id="KW-0407">Ion channel</keyword>
<dbReference type="Pfam" id="PF06241">
    <property type="entry name" value="Castor_Poll_mid"/>
    <property type="match status" value="1"/>
</dbReference>
<gene>
    <name evidence="12" type="ORF">F4553_000183</name>
</gene>
<dbReference type="InterPro" id="IPR044849">
    <property type="entry name" value="CASTOR/POLLUX/SYM8-like"/>
</dbReference>
<keyword evidence="5 9" id="KW-1133">Transmembrane helix</keyword>
<dbReference type="Pfam" id="PF22614">
    <property type="entry name" value="Slo-like_RCK"/>
    <property type="match status" value="1"/>
</dbReference>
<accession>A0A841BET5</accession>
<keyword evidence="13" id="KW-1185">Reference proteome</keyword>
<evidence type="ECO:0000256" key="9">
    <source>
        <dbReference type="SAM" id="Phobius"/>
    </source>
</evidence>
<dbReference type="EMBL" id="JACHMN010000001">
    <property type="protein sequence ID" value="MBB5866804.1"/>
    <property type="molecule type" value="Genomic_DNA"/>
</dbReference>
<organism evidence="12 13">
    <name type="scientific">Allocatelliglobosispora scoriae</name>
    <dbReference type="NCBI Taxonomy" id="643052"/>
    <lineage>
        <taxon>Bacteria</taxon>
        <taxon>Bacillati</taxon>
        <taxon>Actinomycetota</taxon>
        <taxon>Actinomycetes</taxon>
        <taxon>Micromonosporales</taxon>
        <taxon>Micromonosporaceae</taxon>
        <taxon>Allocatelliglobosispora</taxon>
    </lineage>
</organism>
<evidence type="ECO:0000256" key="3">
    <source>
        <dbReference type="ARBA" id="ARBA00022448"/>
    </source>
</evidence>
<dbReference type="GO" id="GO:0012505">
    <property type="term" value="C:endomembrane system"/>
    <property type="evidence" value="ECO:0007669"/>
    <property type="project" value="UniProtKB-SubCell"/>
</dbReference>
<evidence type="ECO:0000259" key="11">
    <source>
        <dbReference type="Pfam" id="PF22614"/>
    </source>
</evidence>
<sequence>MGRRITRRARLRYWFDNTMSRGTLGLIGWLAVVSIVMVLVVTGALALVEPPGEDNPVQLLWQTFVSTFSLGAPETGTVPVLALWFVLGVGGIFIVSALVGLLTSGVNRRLEQLRKGRSQVLERDHSVILGWSDQIYTVIAELAEANKSRRSAAIAILADQDKVTMEDRVRHRLPSTGKTRLIFRTGSPLDLTDLEMVNLNEARSIIVLAPDAVSAEDADAYVLKTLLAINKGPAFQGRPHHVVASVRDSRNRTVAKLAGGDAVVIDGDDISARLIVQTARQSKLSVVYTDLFDFGGDELYMVSEPKLVGLQFGQALQAYRKCCPLGLLSADGKTTLNPPMTTVIGTGDKIVILAEDDSMIKLAGRVFPIDEASIVHAVRGPAAPESTLILGWNGRATRIIEQLDVYVAEGSTVDIVTDRSDADTMVVRLAPRLRRLMIRSKGGDTRDRTVLETLDVGSYHNVIVLSDDLLDPMTADSRVLVTLLHLRDLLAGGGRSGSIVSEMRDDRDRALAQLTKADDFVVSEQLVSLLMTQISENRHLESVFVDLFDPDGAEIYIRPANYYLRPAPGFTFATAVEAARRRGEVAIGYRVAEPGDGHGVVLNPDKDVPMPVIDRLIVLSNS</sequence>
<feature type="transmembrane region" description="Helical" evidence="9">
    <location>
        <begin position="21"/>
        <end position="48"/>
    </location>
</feature>
<name>A0A841BET5_9ACTN</name>
<evidence type="ECO:0000256" key="4">
    <source>
        <dbReference type="ARBA" id="ARBA00022692"/>
    </source>
</evidence>
<reference evidence="12 13" key="1">
    <citation type="submission" date="2020-08" db="EMBL/GenBank/DDBJ databases">
        <title>Sequencing the genomes of 1000 actinobacteria strains.</title>
        <authorList>
            <person name="Klenk H.-P."/>
        </authorList>
    </citation>
    <scope>NUCLEOTIDE SEQUENCE [LARGE SCALE GENOMIC DNA]</scope>
    <source>
        <strain evidence="12 13">DSM 45362</strain>
    </source>
</reference>
<dbReference type="SUPFAM" id="SSF51735">
    <property type="entry name" value="NAD(P)-binding Rossmann-fold domains"/>
    <property type="match status" value="2"/>
</dbReference>
<protein>
    <submittedName>
        <fullName evidence="12">Voltage-gated potassium channel Kch</fullName>
    </submittedName>
</protein>
<keyword evidence="6" id="KW-0406">Ion transport</keyword>
<dbReference type="PANTHER" id="PTHR31563">
    <property type="entry name" value="ION CHANNEL POLLUX-RELATED"/>
    <property type="match status" value="1"/>
</dbReference>
<dbReference type="GO" id="GO:0006813">
    <property type="term" value="P:potassium ion transport"/>
    <property type="evidence" value="ECO:0007669"/>
    <property type="project" value="InterPro"/>
</dbReference>
<dbReference type="InterPro" id="IPR036291">
    <property type="entry name" value="NAD(P)-bd_dom_sf"/>
</dbReference>
<comment type="subcellular location">
    <subcellularLocation>
        <location evidence="1">Endomembrane system</location>
        <topology evidence="1">Multi-pass membrane protein</topology>
    </subcellularLocation>
</comment>
<dbReference type="Proteomes" id="UP000587527">
    <property type="component" value="Unassembled WGS sequence"/>
</dbReference>
<dbReference type="InterPro" id="IPR010420">
    <property type="entry name" value="CASTOR/POLLUX/SYM8_dom"/>
</dbReference>
<keyword evidence="3" id="KW-0813">Transport</keyword>
<evidence type="ECO:0000256" key="6">
    <source>
        <dbReference type="ARBA" id="ARBA00023065"/>
    </source>
</evidence>
<comment type="similarity">
    <text evidence="2">Belongs to the castor/pollux (TC 1.A.1.23) family.</text>
</comment>
<dbReference type="PANTHER" id="PTHR31563:SF10">
    <property type="entry name" value="ION CHANNEL POLLUX-RELATED"/>
    <property type="match status" value="1"/>
</dbReference>
<dbReference type="Gene3D" id="3.40.50.720">
    <property type="entry name" value="NAD(P)-binding Rossmann-like Domain"/>
    <property type="match status" value="2"/>
</dbReference>
<evidence type="ECO:0000259" key="10">
    <source>
        <dbReference type="Pfam" id="PF06241"/>
    </source>
</evidence>
<feature type="transmembrane region" description="Helical" evidence="9">
    <location>
        <begin position="81"/>
        <end position="106"/>
    </location>
</feature>
<proteinExistence type="inferred from homology"/>
<comment type="caution">
    <text evidence="12">The sequence shown here is derived from an EMBL/GenBank/DDBJ whole genome shotgun (WGS) entry which is preliminary data.</text>
</comment>
<evidence type="ECO:0000313" key="12">
    <source>
        <dbReference type="EMBL" id="MBB5866804.1"/>
    </source>
</evidence>
<dbReference type="RefSeq" id="WP_184830871.1">
    <property type="nucleotide sequence ID" value="NZ_JACHMN010000001.1"/>
</dbReference>
<evidence type="ECO:0000256" key="2">
    <source>
        <dbReference type="ARBA" id="ARBA00008577"/>
    </source>
</evidence>
<evidence type="ECO:0000256" key="1">
    <source>
        <dbReference type="ARBA" id="ARBA00004127"/>
    </source>
</evidence>
<keyword evidence="4 9" id="KW-0812">Transmembrane</keyword>
<dbReference type="AlphaFoldDB" id="A0A841BET5"/>
<feature type="domain" description="CASTOR/POLLUX/SYM8 ion channel conserved" evidence="10">
    <location>
        <begin position="269"/>
        <end position="363"/>
    </location>
</feature>
<dbReference type="InterPro" id="IPR003148">
    <property type="entry name" value="RCK_N"/>
</dbReference>
<dbReference type="GO" id="GO:0034220">
    <property type="term" value="P:monoatomic ion transmembrane transport"/>
    <property type="evidence" value="ECO:0007669"/>
    <property type="project" value="UniProtKB-KW"/>
</dbReference>
<keyword evidence="7 9" id="KW-0472">Membrane</keyword>
<evidence type="ECO:0000256" key="7">
    <source>
        <dbReference type="ARBA" id="ARBA00023136"/>
    </source>
</evidence>
<evidence type="ECO:0000256" key="5">
    <source>
        <dbReference type="ARBA" id="ARBA00022989"/>
    </source>
</evidence>